<keyword evidence="2" id="KW-1185">Reference proteome</keyword>
<comment type="caution">
    <text evidence="1">The sequence shown here is derived from an EMBL/GenBank/DDBJ whole genome shotgun (WGS) entry which is preliminary data.</text>
</comment>
<protein>
    <submittedName>
        <fullName evidence="1">Uncharacterized protein</fullName>
    </submittedName>
</protein>
<dbReference type="EMBL" id="JALJOQ010000036">
    <property type="protein sequence ID" value="KAK9806586.1"/>
    <property type="molecule type" value="Genomic_DNA"/>
</dbReference>
<proteinExistence type="predicted"/>
<dbReference type="Proteomes" id="UP001465755">
    <property type="component" value="Unassembled WGS sequence"/>
</dbReference>
<dbReference type="AlphaFoldDB" id="A0AAW1PAT0"/>
<evidence type="ECO:0000313" key="2">
    <source>
        <dbReference type="Proteomes" id="UP001465755"/>
    </source>
</evidence>
<accession>A0AAW1PAT0</accession>
<evidence type="ECO:0000313" key="1">
    <source>
        <dbReference type="EMBL" id="KAK9806586.1"/>
    </source>
</evidence>
<reference evidence="1 2" key="1">
    <citation type="journal article" date="2024" name="Nat. Commun.">
        <title>Phylogenomics reveals the evolutionary origins of lichenization in chlorophyte algae.</title>
        <authorList>
            <person name="Puginier C."/>
            <person name="Libourel C."/>
            <person name="Otte J."/>
            <person name="Skaloud P."/>
            <person name="Haon M."/>
            <person name="Grisel S."/>
            <person name="Petersen M."/>
            <person name="Berrin J.G."/>
            <person name="Delaux P.M."/>
            <person name="Dal Grande F."/>
            <person name="Keller J."/>
        </authorList>
    </citation>
    <scope>NUCLEOTIDE SEQUENCE [LARGE SCALE GENOMIC DNA]</scope>
    <source>
        <strain evidence="1 2">SAG 2036</strain>
    </source>
</reference>
<organism evidence="1 2">
    <name type="scientific">Symbiochloris irregularis</name>
    <dbReference type="NCBI Taxonomy" id="706552"/>
    <lineage>
        <taxon>Eukaryota</taxon>
        <taxon>Viridiplantae</taxon>
        <taxon>Chlorophyta</taxon>
        <taxon>core chlorophytes</taxon>
        <taxon>Trebouxiophyceae</taxon>
        <taxon>Trebouxiales</taxon>
        <taxon>Trebouxiaceae</taxon>
        <taxon>Symbiochloris</taxon>
    </lineage>
</organism>
<name>A0AAW1PAT0_9CHLO</name>
<sequence length="66" mass="7168">MYDDPPKCDPFWGMDLPRNTSSSVFAVFRLRLSLSSGSHFSILCQRSVSPEEAAAMAVSGSDAGRK</sequence>
<gene>
    <name evidence="1" type="ORF">WJX73_004932</name>
</gene>